<sequence>MSGMVSCLTRNNLRWISMVLCLTMLGGFLIGFMPQRAEAAVVTLPINDMFDTEQTGAAPAGYLVSGSSGSALIVDPAGNGNKSIELKDADSGSAGVTITKSFTPISSGKLVFETKYQFKKDATNTFNVLNFNLNGKVGTNTSSKPVVSFSILNNGATRYTIQADPFVGQFIPSASAAITDNSWYTMKVVLDMNAGTYDVHMTSDQLDVTHVSYLSNGITREGPNTVAMLGKSLITAGISSIDQFSFATGANSGSYYIDDITVKTLLSVKGKVTNTAGEALGLTPVSLYAAADTTFATPLASMSTLPDGTYSLIVPSSGAYVVKANKAGYLSVVVPITVTDNDVSNADFHLAVDASDPLYAISGKVKAAEIDVKFLPGAVLNVYAEGDTSYLVSLGTAVTAADGSFTINNRLVGNRYIVRATLGGYMTTNYPLALFESDAVNADIRMPAAVTATAQTIPTPPPEHPRLYVRQGDIPALQQKIAVGGPMNAVWNKVIATSESASYLGTSSGTTDEIESYSFPSVNNARYVKIVGYGSSSGSLWNSIVETEIYPTVSGSVHNKLAVQSVVASSGDADKTIDGNMAPESRWSAEGSGEWLKYDLGSIQPVGSVGLAWYSGHTRKSYFDIYVSSDNVSWTKIELGLTVPEGTVEPLGTKSMNYSIAVRKAIDANALIYLLEGDPQRGRRAITMLLNNLNSIQFTDPGQYTQIGDTINAAAMVYDWCFDLLTEAEKTTIINRIEFIASQTELGYPVFNQGAIVSHGSGNQLLKYLLAGGVAIYDEKPNMYQHSALRFFQEHVPANDFISMADMNTQGDSYGQTRMEAELWARTIFKGMGIENVYNEQQGGARLYRALYERRPDGQLMRSGDSFSATYTARDTYWKYAPTIMLGASYYRDPYLQNEFLRQYQPGTIDPVSEILFVDMNLPTQSDQQLPLTKYFGFPIGTMMARTGWDTGATINKTSPAVIAEMKVGGYMFNNHQHQDMGNFNIYYKGSLALHSGIYEGDANGSESGYGKYYDRNYNKQAIANNTMLVYDPNETKTWMGAVVANDGGQRRANNGYDALKLEELVGKDAYMGKVLGHEFGPDVLTPNFSYLKGDLTAAYTAKVKQSMRSFVFLNLKNSQHPAAMIVYDKVAASNPNFKKYWLLHSMEEPVVNGNTTTIIRGENGYNSKLVNETLLPIAGNTNIEKVGGPGHEFEVFGTNYPESRSGPAATNSIEAGAWRVQISPNAPTQTDYFLNVMQVMDNNGTQPLVTQKLDMERMVGAKVADNAVFFSKTGNRLDGSVTLSVYGTETTMQYVVTDLVSGTWKISRNGVDTVGTVSEEGGVLYFNGTVGTYTLTYMGSTGVPAPTATLTGVTSVMSGQSFDVTYGLSQVTQSVYAQDVTLQYDATQYEFLSVESLQSGLSIVEQTKTPGQVRIIAASTGAANAVMGTADLLKLHFKAKEVTQTVTGSVYLTNVVVSDGKGIETIVNNAAAHQVQITFVEKAALQALLMSSQALHNSAVEGAGVGKYPAGAKAILQAAIDSAQAVANQSAATQLQVDQALTQLQTAVQTFTVSVNVDITGDLNGDGKVSIGDLGIVAAHYGSTAADPNWHLYKQADINNDGIINFADLAAVASLILAIA</sequence>
<dbReference type="SUPFAM" id="SSF49785">
    <property type="entry name" value="Galactose-binding domain-like"/>
    <property type="match status" value="1"/>
</dbReference>
<dbReference type="Gene3D" id="1.50.10.100">
    <property type="entry name" value="Chondroitin AC/alginate lyase"/>
    <property type="match status" value="2"/>
</dbReference>
<dbReference type="PROSITE" id="PS00018">
    <property type="entry name" value="EF_HAND_1"/>
    <property type="match status" value="2"/>
</dbReference>
<dbReference type="InterPro" id="IPR018247">
    <property type="entry name" value="EF_Hand_1_Ca_BS"/>
</dbReference>
<dbReference type="InterPro" id="IPR002102">
    <property type="entry name" value="Cohesin_dom"/>
</dbReference>
<dbReference type="Proteomes" id="UP000653578">
    <property type="component" value="Unassembled WGS sequence"/>
</dbReference>
<dbReference type="InterPro" id="IPR002105">
    <property type="entry name" value="Dockerin_1_rpt"/>
</dbReference>
<dbReference type="CDD" id="cd14254">
    <property type="entry name" value="Dockerin_II"/>
    <property type="match status" value="1"/>
</dbReference>
<dbReference type="InterPro" id="IPR040925">
    <property type="entry name" value="HepII_C"/>
</dbReference>
<dbReference type="InterPro" id="IPR054645">
    <property type="entry name" value="HepB"/>
</dbReference>
<evidence type="ECO:0000259" key="1">
    <source>
        <dbReference type="PROSITE" id="PS50022"/>
    </source>
</evidence>
<dbReference type="CDD" id="cd08547">
    <property type="entry name" value="Type_II_cohesin"/>
    <property type="match status" value="1"/>
</dbReference>
<dbReference type="Pfam" id="PF00963">
    <property type="entry name" value="Cohesin"/>
    <property type="match status" value="1"/>
</dbReference>
<feature type="domain" description="F5/8 type C" evidence="1">
    <location>
        <begin position="545"/>
        <end position="649"/>
    </location>
</feature>
<dbReference type="SUPFAM" id="SSF49464">
    <property type="entry name" value="Carboxypeptidase regulatory domain-like"/>
    <property type="match status" value="1"/>
</dbReference>
<dbReference type="Gene3D" id="2.60.40.2750">
    <property type="match status" value="1"/>
</dbReference>
<dbReference type="PROSITE" id="PS50022">
    <property type="entry name" value="FA58C_3"/>
    <property type="match status" value="1"/>
</dbReference>
<dbReference type="SUPFAM" id="SSF49384">
    <property type="entry name" value="Carbohydrate-binding domain"/>
    <property type="match status" value="1"/>
</dbReference>
<dbReference type="PROSITE" id="PS51766">
    <property type="entry name" value="DOCKERIN"/>
    <property type="match status" value="1"/>
</dbReference>
<dbReference type="InterPro" id="IPR008969">
    <property type="entry name" value="CarboxyPept-like_regulatory"/>
</dbReference>
<evidence type="ECO:0008006" key="5">
    <source>
        <dbReference type="Google" id="ProtNLM"/>
    </source>
</evidence>
<dbReference type="InterPro" id="IPR008929">
    <property type="entry name" value="Chondroitin_lyas"/>
</dbReference>
<feature type="domain" description="Dockerin" evidence="2">
    <location>
        <begin position="1557"/>
        <end position="1621"/>
    </location>
</feature>
<gene>
    <name evidence="3" type="ORF">GC096_32610</name>
</gene>
<dbReference type="Gene3D" id="2.60.40.1120">
    <property type="entry name" value="Carboxypeptidase-like, regulatory domain"/>
    <property type="match status" value="1"/>
</dbReference>
<dbReference type="Gene3D" id="1.20.1270.90">
    <property type="entry name" value="AF1782-like"/>
    <property type="match status" value="1"/>
</dbReference>
<dbReference type="Gene3D" id="1.10.1330.10">
    <property type="entry name" value="Dockerin domain"/>
    <property type="match status" value="1"/>
</dbReference>
<reference evidence="3 4" key="1">
    <citation type="submission" date="2019-10" db="EMBL/GenBank/DDBJ databases">
        <title>Description of Paenibacillus humi sp. nov.</title>
        <authorList>
            <person name="Carlier A."/>
            <person name="Qi S."/>
        </authorList>
    </citation>
    <scope>NUCLEOTIDE SEQUENCE [LARGE SCALE GENOMIC DNA]</scope>
    <source>
        <strain evidence="3 4">LMG 31461</strain>
    </source>
</reference>
<protein>
    <recommendedName>
        <fullName evidence="5">Dockerin domain-containing protein</fullName>
    </recommendedName>
</protein>
<evidence type="ECO:0000313" key="4">
    <source>
        <dbReference type="Proteomes" id="UP000653578"/>
    </source>
</evidence>
<dbReference type="Pfam" id="PF00754">
    <property type="entry name" value="F5_F8_type_C"/>
    <property type="match status" value="1"/>
</dbReference>
<proteinExistence type="predicted"/>
<dbReference type="Gene3D" id="2.70.98.70">
    <property type="match status" value="1"/>
</dbReference>
<dbReference type="NCBIfam" id="NF045571">
    <property type="entry name" value="HepHepsulflyase"/>
    <property type="match status" value="1"/>
</dbReference>
<name>A0ABX1XKF7_9BACL</name>
<organism evidence="3 4">
    <name type="scientific">Paenibacillus plantarum</name>
    <dbReference type="NCBI Taxonomy" id="2654975"/>
    <lineage>
        <taxon>Bacteria</taxon>
        <taxon>Bacillati</taxon>
        <taxon>Bacillota</taxon>
        <taxon>Bacilli</taxon>
        <taxon>Bacillales</taxon>
        <taxon>Paenibacillaceae</taxon>
        <taxon>Paenibacillus</taxon>
    </lineage>
</organism>
<dbReference type="Gene3D" id="2.60.40.680">
    <property type="match status" value="1"/>
</dbReference>
<dbReference type="InterPro" id="IPR008965">
    <property type="entry name" value="CBM2/CBM3_carb-bd_dom_sf"/>
</dbReference>
<dbReference type="InterPro" id="IPR000421">
    <property type="entry name" value="FA58C"/>
</dbReference>
<dbReference type="InterPro" id="IPR036439">
    <property type="entry name" value="Dockerin_dom_sf"/>
</dbReference>
<keyword evidence="4" id="KW-1185">Reference proteome</keyword>
<evidence type="ECO:0000313" key="3">
    <source>
        <dbReference type="EMBL" id="NOU68769.1"/>
    </source>
</evidence>
<dbReference type="Pfam" id="PF00404">
    <property type="entry name" value="Dockerin_1"/>
    <property type="match status" value="1"/>
</dbReference>
<dbReference type="InterPro" id="IPR008979">
    <property type="entry name" value="Galactose-bd-like_sf"/>
</dbReference>
<dbReference type="InterPro" id="IPR016134">
    <property type="entry name" value="Dockerin_dom"/>
</dbReference>
<evidence type="ECO:0000259" key="2">
    <source>
        <dbReference type="PROSITE" id="PS51766"/>
    </source>
</evidence>
<comment type="caution">
    <text evidence="3">The sequence shown here is derived from an EMBL/GenBank/DDBJ whole genome shotgun (WGS) entry which is preliminary data.</text>
</comment>
<accession>A0ABX1XKF7</accession>
<dbReference type="Pfam" id="PF18675">
    <property type="entry name" value="HepII_C"/>
    <property type="match status" value="1"/>
</dbReference>
<dbReference type="EMBL" id="WHNY01000079">
    <property type="protein sequence ID" value="NOU68769.1"/>
    <property type="molecule type" value="Genomic_DNA"/>
</dbReference>
<dbReference type="SUPFAM" id="SSF63446">
    <property type="entry name" value="Type I dockerin domain"/>
    <property type="match status" value="1"/>
</dbReference>